<sequence length="232" mass="25910">MAVNASDANVANTTSAASAAERLRITEIFHSIQGEADAIGWRTVFVRLTGCPLRCVWCDTEYSFYGGDWRDIDDILAEVASHGAKHVCVTGGEPLAQKRCLILLRKLCDEGYEVSLETSGAIDVSDVDPRVRKVMDLKAPDSGESKRNLWTNLNHLLPHDQVKIVIASRADYEWSRDVVAEHAIDKRCMVLFSPVHGAVEPRALAEWIIEDKLPVRFQLQLHKLLWQDAPGH</sequence>
<accession>A0A3S0QVQ3</accession>
<dbReference type="HAMAP" id="MF_00917">
    <property type="entry name" value="QueE"/>
    <property type="match status" value="1"/>
</dbReference>
<feature type="binding site" evidence="8">
    <location>
        <position position="90"/>
    </location>
    <ligand>
        <name>substrate</name>
    </ligand>
</feature>
<name>A0A3S0QVQ3_9GAMM</name>
<evidence type="ECO:0000256" key="2">
    <source>
        <dbReference type="ARBA" id="ARBA00022691"/>
    </source>
</evidence>
<evidence type="ECO:0000313" key="11">
    <source>
        <dbReference type="Proteomes" id="UP000267077"/>
    </source>
</evidence>
<comment type="caution">
    <text evidence="10">The sequence shown here is derived from an EMBL/GenBank/DDBJ whole genome shotgun (WGS) entry which is preliminary data.</text>
</comment>
<dbReference type="GO" id="GO:0051539">
    <property type="term" value="F:4 iron, 4 sulfur cluster binding"/>
    <property type="evidence" value="ECO:0007669"/>
    <property type="project" value="UniProtKB-UniRule"/>
</dbReference>
<feature type="binding site" evidence="8">
    <location>
        <position position="51"/>
    </location>
    <ligand>
        <name>[4Fe-4S] cluster</name>
        <dbReference type="ChEBI" id="CHEBI:49883"/>
        <note>4Fe-4S-S-AdoMet</note>
    </ligand>
</feature>
<keyword evidence="4 8" id="KW-0460">Magnesium</keyword>
<dbReference type="EMBL" id="RYZR01000007">
    <property type="protein sequence ID" value="RUL62175.1"/>
    <property type="molecule type" value="Genomic_DNA"/>
</dbReference>
<evidence type="ECO:0000256" key="6">
    <source>
        <dbReference type="ARBA" id="ARBA00023014"/>
    </source>
</evidence>
<comment type="subunit">
    <text evidence="8">Homodimer.</text>
</comment>
<keyword evidence="7 8" id="KW-0456">Lyase</keyword>
<feature type="binding site" evidence="8">
    <location>
        <begin position="32"/>
        <end position="34"/>
    </location>
    <ligand>
        <name>substrate</name>
    </ligand>
</feature>
<dbReference type="InterPro" id="IPR024924">
    <property type="entry name" value="7-CO-7-deazaguanine_synth-like"/>
</dbReference>
<comment type="caution">
    <text evidence="8">Lacks conserved residue(s) required for the propagation of feature annotation.</text>
</comment>
<keyword evidence="1 8" id="KW-0004">4Fe-4S</keyword>
<keyword evidence="2 8" id="KW-0949">S-adenosyl-L-methionine</keyword>
<evidence type="ECO:0000256" key="4">
    <source>
        <dbReference type="ARBA" id="ARBA00022842"/>
    </source>
</evidence>
<organism evidence="10 11">
    <name type="scientific">Dyella dinghuensis</name>
    <dbReference type="NCBI Taxonomy" id="1920169"/>
    <lineage>
        <taxon>Bacteria</taxon>
        <taxon>Pseudomonadati</taxon>
        <taxon>Pseudomonadota</taxon>
        <taxon>Gammaproteobacteria</taxon>
        <taxon>Lysobacterales</taxon>
        <taxon>Rhodanobacteraceae</taxon>
        <taxon>Dyella</taxon>
    </lineage>
</organism>
<dbReference type="OrthoDB" id="9792276at2"/>
<feature type="binding site" evidence="8">
    <location>
        <position position="55"/>
    </location>
    <ligand>
        <name>[4Fe-4S] cluster</name>
        <dbReference type="ChEBI" id="CHEBI:49883"/>
        <note>4Fe-4S-S-AdoMet</note>
    </ligand>
</feature>
<dbReference type="RefSeq" id="WP_126674619.1">
    <property type="nucleotide sequence ID" value="NZ_RYZR01000007.1"/>
</dbReference>
<dbReference type="Pfam" id="PF04055">
    <property type="entry name" value="Radical_SAM"/>
    <property type="match status" value="1"/>
</dbReference>
<dbReference type="AlphaFoldDB" id="A0A3S0QVQ3"/>
<dbReference type="PROSITE" id="PS51918">
    <property type="entry name" value="RADICAL_SAM"/>
    <property type="match status" value="1"/>
</dbReference>
<dbReference type="GO" id="GO:0000287">
    <property type="term" value="F:magnesium ion binding"/>
    <property type="evidence" value="ECO:0007669"/>
    <property type="project" value="UniProtKB-UniRule"/>
</dbReference>
<evidence type="ECO:0000256" key="7">
    <source>
        <dbReference type="ARBA" id="ARBA00023239"/>
    </source>
</evidence>
<feature type="domain" description="Radical SAM core" evidence="9">
    <location>
        <begin position="38"/>
        <end position="228"/>
    </location>
</feature>
<keyword evidence="8" id="KW-0671">Queuosine biosynthesis</keyword>
<dbReference type="InterPro" id="IPR013785">
    <property type="entry name" value="Aldolase_TIM"/>
</dbReference>
<evidence type="ECO:0000256" key="3">
    <source>
        <dbReference type="ARBA" id="ARBA00022723"/>
    </source>
</evidence>
<dbReference type="PIRSF" id="PIRSF000370">
    <property type="entry name" value="QueE"/>
    <property type="match status" value="1"/>
</dbReference>
<feature type="binding site" evidence="8">
    <location>
        <begin position="57"/>
        <end position="59"/>
    </location>
    <ligand>
        <name>S-adenosyl-L-methionine</name>
        <dbReference type="ChEBI" id="CHEBI:59789"/>
    </ligand>
</feature>
<keyword evidence="11" id="KW-1185">Reference proteome</keyword>
<dbReference type="Proteomes" id="UP000267077">
    <property type="component" value="Unassembled WGS sequence"/>
</dbReference>
<comment type="pathway">
    <text evidence="8">Purine metabolism; 7-cyano-7-deazaguanine biosynthesis.</text>
</comment>
<dbReference type="InterPro" id="IPR058240">
    <property type="entry name" value="rSAM_sf"/>
</dbReference>
<evidence type="ECO:0000313" key="10">
    <source>
        <dbReference type="EMBL" id="RUL62175.1"/>
    </source>
</evidence>
<dbReference type="PANTHER" id="PTHR42836">
    <property type="entry name" value="7-CARBOXY-7-DEAZAGUANINE SYNTHASE"/>
    <property type="match status" value="1"/>
</dbReference>
<feature type="binding site" evidence="8">
    <location>
        <position position="60"/>
    </location>
    <ligand>
        <name>Mg(2+)</name>
        <dbReference type="ChEBI" id="CHEBI:18420"/>
    </ligand>
</feature>
<dbReference type="InterPro" id="IPR007197">
    <property type="entry name" value="rSAM"/>
</dbReference>
<comment type="function">
    <text evidence="8">Catalyzes the complex heterocyclic radical-mediated conversion of 6-carboxy-5,6,7,8-tetrahydropterin (CPH4) to 7-carboxy-7-deazaguanine (CDG), a step common to the biosynthetic pathways of all 7-deazapurine-containing compounds.</text>
</comment>
<protein>
    <recommendedName>
        <fullName evidence="8">7-carboxy-7-deazaguanine synthase</fullName>
        <shortName evidence="8">CDG synthase</shortName>
        <ecNumber evidence="8">4.3.99.3</ecNumber>
    </recommendedName>
    <alternativeName>
        <fullName evidence="8">Queuosine biosynthesis protein QueE</fullName>
    </alternativeName>
</protein>
<comment type="cofactor">
    <cofactor evidence="8">
        <name>S-adenosyl-L-methionine</name>
        <dbReference type="ChEBI" id="CHEBI:59789"/>
    </cofactor>
    <text evidence="8">Binds 1 S-adenosyl-L-methionine per subunit.</text>
</comment>
<comment type="similarity">
    <text evidence="8">Belongs to the radical SAM superfamily. 7-carboxy-7-deazaguanine synthase family.</text>
</comment>
<reference evidence="10 11" key="1">
    <citation type="submission" date="2018-12" db="EMBL/GenBank/DDBJ databases">
        <title>Dyella dinghuensis sp. nov. DHOA06 and Dyella choica sp. nov. 4M-K27, isolated from forest soil.</title>
        <authorList>
            <person name="Qiu L.-H."/>
            <person name="Gao Z.-H."/>
        </authorList>
    </citation>
    <scope>NUCLEOTIDE SEQUENCE [LARGE SCALE GENOMIC DNA]</scope>
    <source>
        <strain evidence="10 11">DHOA06</strain>
    </source>
</reference>
<feature type="binding site" evidence="8">
    <location>
        <position position="47"/>
    </location>
    <ligand>
        <name>substrate</name>
    </ligand>
</feature>
<evidence type="ECO:0000256" key="5">
    <source>
        <dbReference type="ARBA" id="ARBA00023004"/>
    </source>
</evidence>
<dbReference type="GO" id="GO:0008616">
    <property type="term" value="P:tRNA queuosine(34) biosynthetic process"/>
    <property type="evidence" value="ECO:0007669"/>
    <property type="project" value="UniProtKB-UniRule"/>
</dbReference>
<dbReference type="UniPathway" id="UPA00391"/>
<dbReference type="GO" id="GO:1904047">
    <property type="term" value="F:S-adenosyl-L-methionine binding"/>
    <property type="evidence" value="ECO:0007669"/>
    <property type="project" value="UniProtKB-UniRule"/>
</dbReference>
<dbReference type="GO" id="GO:0016840">
    <property type="term" value="F:carbon-nitrogen lyase activity"/>
    <property type="evidence" value="ECO:0007669"/>
    <property type="project" value="UniProtKB-UniRule"/>
</dbReference>
<gene>
    <name evidence="8 10" type="primary">queE</name>
    <name evidence="10" type="ORF">EKH79_14880</name>
</gene>
<dbReference type="Gene3D" id="3.20.20.70">
    <property type="entry name" value="Aldolase class I"/>
    <property type="match status" value="1"/>
</dbReference>
<proteinExistence type="inferred from homology"/>
<dbReference type="PANTHER" id="PTHR42836:SF1">
    <property type="entry name" value="7-CARBOXY-7-DEAZAGUANINE SYNTHASE"/>
    <property type="match status" value="1"/>
</dbReference>
<evidence type="ECO:0000259" key="9">
    <source>
        <dbReference type="PROSITE" id="PS51918"/>
    </source>
</evidence>
<keyword evidence="5 8" id="KW-0408">Iron</keyword>
<dbReference type="EC" id="4.3.99.3" evidence="8"/>
<comment type="catalytic activity">
    <reaction evidence="8">
        <text>6-carboxy-5,6,7,8-tetrahydropterin + H(+) = 7-carboxy-7-carbaguanine + NH4(+)</text>
        <dbReference type="Rhea" id="RHEA:27974"/>
        <dbReference type="ChEBI" id="CHEBI:15378"/>
        <dbReference type="ChEBI" id="CHEBI:28938"/>
        <dbReference type="ChEBI" id="CHEBI:61032"/>
        <dbReference type="ChEBI" id="CHEBI:61036"/>
        <dbReference type="EC" id="4.3.99.3"/>
    </reaction>
</comment>
<dbReference type="CDD" id="cd01335">
    <property type="entry name" value="Radical_SAM"/>
    <property type="match status" value="1"/>
</dbReference>
<dbReference type="SFLD" id="SFLDS00029">
    <property type="entry name" value="Radical_SAM"/>
    <property type="match status" value="1"/>
</dbReference>
<dbReference type="SUPFAM" id="SSF102114">
    <property type="entry name" value="Radical SAM enzymes"/>
    <property type="match status" value="1"/>
</dbReference>
<feature type="binding site" evidence="8">
    <location>
        <position position="92"/>
    </location>
    <ligand>
        <name>S-adenosyl-L-methionine</name>
        <dbReference type="ChEBI" id="CHEBI:59789"/>
    </ligand>
</feature>
<comment type="cofactor">
    <cofactor evidence="8">
        <name>Mg(2+)</name>
        <dbReference type="ChEBI" id="CHEBI:18420"/>
    </cofactor>
</comment>
<dbReference type="NCBIfam" id="TIGR04349">
    <property type="entry name" value="rSAM_QueE_gams"/>
    <property type="match status" value="1"/>
</dbReference>
<keyword evidence="6 8" id="KW-0411">Iron-sulfur</keyword>
<evidence type="ECO:0000256" key="8">
    <source>
        <dbReference type="HAMAP-Rule" id="MF_00917"/>
    </source>
</evidence>
<comment type="cofactor">
    <cofactor evidence="8">
        <name>[4Fe-4S] cluster</name>
        <dbReference type="ChEBI" id="CHEBI:49883"/>
    </cofactor>
    <text evidence="8">Binds 1 [4Fe-4S] cluster. The cluster is coordinated with 3 cysteines and an exchangeable S-adenosyl-L-methionine.</text>
</comment>
<feature type="binding site" evidence="8">
    <location>
        <position position="58"/>
    </location>
    <ligand>
        <name>[4Fe-4S] cluster</name>
        <dbReference type="ChEBI" id="CHEBI:49883"/>
        <note>4Fe-4S-S-AdoMet</note>
    </ligand>
</feature>
<evidence type="ECO:0000256" key="1">
    <source>
        <dbReference type="ARBA" id="ARBA00022485"/>
    </source>
</evidence>
<keyword evidence="3 8" id="KW-0479">Metal-binding</keyword>
<dbReference type="InterPro" id="IPR027621">
    <property type="entry name" value="rSAM_QueE_gams"/>
</dbReference>